<gene>
    <name evidence="7" type="primary">ANAPC10</name>
    <name evidence="7" type="ORF">HK103_003835</name>
</gene>
<dbReference type="InterPro" id="IPR004939">
    <property type="entry name" value="APC_su10/DOC_dom"/>
</dbReference>
<evidence type="ECO:0000256" key="1">
    <source>
        <dbReference type="ARBA" id="ARBA00006762"/>
    </source>
</evidence>
<evidence type="ECO:0000256" key="2">
    <source>
        <dbReference type="ARBA" id="ARBA00022618"/>
    </source>
</evidence>
<comment type="similarity">
    <text evidence="1">Belongs to the APC10 family.</text>
</comment>
<keyword evidence="2" id="KW-0132">Cell division</keyword>
<reference evidence="7" key="1">
    <citation type="submission" date="2020-05" db="EMBL/GenBank/DDBJ databases">
        <title>Phylogenomic resolution of chytrid fungi.</title>
        <authorList>
            <person name="Stajich J.E."/>
            <person name="Amses K."/>
            <person name="Simmons R."/>
            <person name="Seto K."/>
            <person name="Myers J."/>
            <person name="Bonds A."/>
            <person name="Quandt C.A."/>
            <person name="Barry K."/>
            <person name="Liu P."/>
            <person name="Grigoriev I."/>
            <person name="Longcore J.E."/>
            <person name="James T.Y."/>
        </authorList>
    </citation>
    <scope>NUCLEOTIDE SEQUENCE</scope>
    <source>
        <strain evidence="7">PLAUS21</strain>
    </source>
</reference>
<evidence type="ECO:0000313" key="7">
    <source>
        <dbReference type="EMBL" id="KAJ3261992.1"/>
    </source>
</evidence>
<dbReference type="PROSITE" id="PS51284">
    <property type="entry name" value="DOC"/>
    <property type="match status" value="1"/>
</dbReference>
<evidence type="ECO:0000256" key="5">
    <source>
        <dbReference type="ARBA" id="ARBA00023306"/>
    </source>
</evidence>
<sequence length="146" mass="16591">MSNPTQRDLTSAALISVSSYKPGFSIKQLLDSNLETFWQSDGPQPHYINFNFKKRTRINTVSVYFDFKQDESYSPKVISIRMGTNPDTLQEVAKQEFDEPSGWIDIPVAGQKTFMIQVAVLVNHQNGKDTHVRGIKLLQSIDPLEE</sequence>
<name>A0AAD5UM54_9FUNG</name>
<protein>
    <submittedName>
        <fullName evidence="7">Anaphase-promoting complex subunit 10</fullName>
    </submittedName>
</protein>
<dbReference type="Proteomes" id="UP001210925">
    <property type="component" value="Unassembled WGS sequence"/>
</dbReference>
<dbReference type="SMART" id="SM01337">
    <property type="entry name" value="APC10"/>
    <property type="match status" value="1"/>
</dbReference>
<dbReference type="SUPFAM" id="SSF49785">
    <property type="entry name" value="Galactose-binding domain-like"/>
    <property type="match status" value="1"/>
</dbReference>
<dbReference type="GO" id="GO:0031145">
    <property type="term" value="P:anaphase-promoting complex-dependent catabolic process"/>
    <property type="evidence" value="ECO:0007669"/>
    <property type="project" value="InterPro"/>
</dbReference>
<dbReference type="AlphaFoldDB" id="A0AAD5UM54"/>
<dbReference type="GO" id="GO:0005680">
    <property type="term" value="C:anaphase-promoting complex"/>
    <property type="evidence" value="ECO:0007669"/>
    <property type="project" value="InterPro"/>
</dbReference>
<dbReference type="GO" id="GO:0051301">
    <property type="term" value="P:cell division"/>
    <property type="evidence" value="ECO:0007669"/>
    <property type="project" value="UniProtKB-KW"/>
</dbReference>
<proteinExistence type="inferred from homology"/>
<evidence type="ECO:0000313" key="8">
    <source>
        <dbReference type="Proteomes" id="UP001210925"/>
    </source>
</evidence>
<evidence type="ECO:0000256" key="3">
    <source>
        <dbReference type="ARBA" id="ARBA00022776"/>
    </source>
</evidence>
<dbReference type="PANTHER" id="PTHR12936:SF0">
    <property type="entry name" value="ANAPHASE-PROMOTING COMPLEX SUBUNIT 10"/>
    <property type="match status" value="1"/>
</dbReference>
<dbReference type="PIRSF" id="PIRSF028841">
    <property type="entry name" value="APC10_sub"/>
    <property type="match status" value="1"/>
</dbReference>
<evidence type="ECO:0000259" key="6">
    <source>
        <dbReference type="PROSITE" id="PS51284"/>
    </source>
</evidence>
<organism evidence="7 8">
    <name type="scientific">Boothiomyces macroporosus</name>
    <dbReference type="NCBI Taxonomy" id="261099"/>
    <lineage>
        <taxon>Eukaryota</taxon>
        <taxon>Fungi</taxon>
        <taxon>Fungi incertae sedis</taxon>
        <taxon>Chytridiomycota</taxon>
        <taxon>Chytridiomycota incertae sedis</taxon>
        <taxon>Chytridiomycetes</taxon>
        <taxon>Rhizophydiales</taxon>
        <taxon>Terramycetaceae</taxon>
        <taxon>Boothiomyces</taxon>
    </lineage>
</organism>
<feature type="domain" description="DOC" evidence="6">
    <location>
        <begin position="1"/>
        <end position="146"/>
    </location>
</feature>
<dbReference type="Gene3D" id="2.60.120.260">
    <property type="entry name" value="Galactose-binding domain-like"/>
    <property type="match status" value="1"/>
</dbReference>
<dbReference type="EMBL" id="JADGKB010000003">
    <property type="protein sequence ID" value="KAJ3261992.1"/>
    <property type="molecule type" value="Genomic_DNA"/>
</dbReference>
<dbReference type="GO" id="GO:0070979">
    <property type="term" value="P:protein K11-linked ubiquitination"/>
    <property type="evidence" value="ECO:0007669"/>
    <property type="project" value="TreeGrafter"/>
</dbReference>
<accession>A0AAD5UM54</accession>
<keyword evidence="5" id="KW-0131">Cell cycle</keyword>
<comment type="caution">
    <text evidence="7">The sequence shown here is derived from an EMBL/GenBank/DDBJ whole genome shotgun (WGS) entry which is preliminary data.</text>
</comment>
<evidence type="ECO:0000256" key="4">
    <source>
        <dbReference type="ARBA" id="ARBA00022786"/>
    </source>
</evidence>
<dbReference type="PANTHER" id="PTHR12936">
    <property type="entry name" value="ANAPHASE-PROMOTING COMPLEX 10"/>
    <property type="match status" value="1"/>
</dbReference>
<dbReference type="CDD" id="cd08366">
    <property type="entry name" value="APC10"/>
    <property type="match status" value="1"/>
</dbReference>
<keyword evidence="4" id="KW-0833">Ubl conjugation pathway</keyword>
<keyword evidence="8" id="KW-1185">Reference proteome</keyword>
<keyword evidence="3" id="KW-0498">Mitosis</keyword>
<dbReference type="InterPro" id="IPR008979">
    <property type="entry name" value="Galactose-bd-like_sf"/>
</dbReference>
<dbReference type="Pfam" id="PF03256">
    <property type="entry name" value="ANAPC10"/>
    <property type="match status" value="1"/>
</dbReference>
<dbReference type="InterPro" id="IPR016901">
    <property type="entry name" value="APC10/Doc1"/>
</dbReference>